<keyword evidence="3" id="KW-1185">Reference proteome</keyword>
<dbReference type="SUPFAM" id="SSF46785">
    <property type="entry name" value="Winged helix' DNA-binding domain"/>
    <property type="match status" value="1"/>
</dbReference>
<dbReference type="Gene3D" id="1.10.10.2670">
    <property type="entry name" value="E3 ubiquitin-protein ligase"/>
    <property type="match status" value="1"/>
</dbReference>
<dbReference type="InterPro" id="IPR042065">
    <property type="entry name" value="E3_ELL-like"/>
</dbReference>
<feature type="compositionally biased region" description="Basic and acidic residues" evidence="1">
    <location>
        <begin position="337"/>
        <end position="349"/>
    </location>
</feature>
<dbReference type="InterPro" id="IPR036390">
    <property type="entry name" value="WH_DNA-bd_sf"/>
</dbReference>
<feature type="region of interest" description="Disordered" evidence="1">
    <location>
        <begin position="292"/>
        <end position="590"/>
    </location>
</feature>
<reference evidence="2" key="1">
    <citation type="journal article" date="2020" name="Stud. Mycol.">
        <title>101 Dothideomycetes genomes: a test case for predicting lifestyles and emergence of pathogens.</title>
        <authorList>
            <person name="Haridas S."/>
            <person name="Albert R."/>
            <person name="Binder M."/>
            <person name="Bloem J."/>
            <person name="Labutti K."/>
            <person name="Salamov A."/>
            <person name="Andreopoulos B."/>
            <person name="Baker S."/>
            <person name="Barry K."/>
            <person name="Bills G."/>
            <person name="Bluhm B."/>
            <person name="Cannon C."/>
            <person name="Castanera R."/>
            <person name="Culley D."/>
            <person name="Daum C."/>
            <person name="Ezra D."/>
            <person name="Gonzalez J."/>
            <person name="Henrissat B."/>
            <person name="Kuo A."/>
            <person name="Liang C."/>
            <person name="Lipzen A."/>
            <person name="Lutzoni F."/>
            <person name="Magnuson J."/>
            <person name="Mondo S."/>
            <person name="Nolan M."/>
            <person name="Ohm R."/>
            <person name="Pangilinan J."/>
            <person name="Park H.-J."/>
            <person name="Ramirez L."/>
            <person name="Alfaro M."/>
            <person name="Sun H."/>
            <person name="Tritt A."/>
            <person name="Yoshinaga Y."/>
            <person name="Zwiers L.-H."/>
            <person name="Turgeon B."/>
            <person name="Goodwin S."/>
            <person name="Spatafora J."/>
            <person name="Crous P."/>
            <person name="Grigoriev I."/>
        </authorList>
    </citation>
    <scope>NUCLEOTIDE SEQUENCE</scope>
    <source>
        <strain evidence="2">CBS 121410</strain>
    </source>
</reference>
<gene>
    <name evidence="2" type="ORF">K490DRAFT_33388</name>
</gene>
<evidence type="ECO:0000256" key="1">
    <source>
        <dbReference type="SAM" id="MobiDB-lite"/>
    </source>
</evidence>
<sequence length="664" mass="71037">MASTLLPPAGLALHGAPDASMTAHEPASAVQCMQLEMTEEVVDELLKSIRSGKAPQLLFGRNPILKYGETKRVLETASEKYRSELYRTHADSKDGMAFAGLVSHRLGVRKAQEVTAGADEALATLKNTMESMKKDKQAHIAKAVLGGGRSLSYPSSPALGSTAASPVPGRAPTSAPTSHLPSLQQAIRKPLLHLLAIRPARPTDLVQKLRAPRDDVLAVLRKIARPMGTDDSGEWKLDNKSFKELDVWKFSYPTGNDRQAAIDNAVKAFDRQRLDPQEKEWQLLLPAEERGKGKSLSRLHLGGGEGAEKAPTPLMKPKVNLKKALAAPKKEVKKRAEKADKAEDKEVKAAARKSAKAAQDGREAKAPPVKRTAPAVKKPAQQTNGSGARVAKPRSTQPKITQRPSSFTSTKRVQESNKPKNPSPLSASPPVNASDLEDNHPAHKALSASSSSSKSTPLNSDKHLKRRANDLDDDIHKHDVGIKRAKATHAAPAVQKAGTTTSAGAAPSTSTNLKRKAPASDQHDGKRPAPAVRPPKPATHARSTSTSNGNGNTTNGHSTTPATAASAHGATQRASSATTPTSSPSPEPLSMRQTVELSLKFKAYHRQYEAFYMQLCKQAEITAEEREKCLGMHRKLEEMKREIQTGARGVVASGGAVAGKGKGR</sequence>
<name>A0A9P4I3J6_9PEZI</name>
<evidence type="ECO:0000313" key="2">
    <source>
        <dbReference type="EMBL" id="KAF2091201.1"/>
    </source>
</evidence>
<proteinExistence type="predicted"/>
<organism evidence="2 3">
    <name type="scientific">Saccharata proteae CBS 121410</name>
    <dbReference type="NCBI Taxonomy" id="1314787"/>
    <lineage>
        <taxon>Eukaryota</taxon>
        <taxon>Fungi</taxon>
        <taxon>Dikarya</taxon>
        <taxon>Ascomycota</taxon>
        <taxon>Pezizomycotina</taxon>
        <taxon>Dothideomycetes</taxon>
        <taxon>Dothideomycetes incertae sedis</taxon>
        <taxon>Botryosphaeriales</taxon>
        <taxon>Saccharataceae</taxon>
        <taxon>Saccharata</taxon>
    </lineage>
</organism>
<protein>
    <submittedName>
        <fullName evidence="2">Uncharacterized protein</fullName>
    </submittedName>
</protein>
<accession>A0A9P4I3J6</accession>
<feature type="compositionally biased region" description="Low complexity" evidence="1">
    <location>
        <begin position="497"/>
        <end position="511"/>
    </location>
</feature>
<feature type="compositionally biased region" description="Polar residues" evidence="1">
    <location>
        <begin position="155"/>
        <end position="164"/>
    </location>
</feature>
<evidence type="ECO:0000313" key="3">
    <source>
        <dbReference type="Proteomes" id="UP000799776"/>
    </source>
</evidence>
<comment type="caution">
    <text evidence="2">The sequence shown here is derived from an EMBL/GenBank/DDBJ whole genome shotgun (WGS) entry which is preliminary data.</text>
</comment>
<feature type="compositionally biased region" description="Polar residues" evidence="1">
    <location>
        <begin position="419"/>
        <end position="431"/>
    </location>
</feature>
<feature type="region of interest" description="Disordered" evidence="1">
    <location>
        <begin position="155"/>
        <end position="178"/>
    </location>
</feature>
<dbReference type="AlphaFoldDB" id="A0A9P4I3J6"/>
<dbReference type="EMBL" id="ML978712">
    <property type="protein sequence ID" value="KAF2091201.1"/>
    <property type="molecule type" value="Genomic_DNA"/>
</dbReference>
<feature type="compositionally biased region" description="Low complexity" evidence="1">
    <location>
        <begin position="444"/>
        <end position="455"/>
    </location>
</feature>
<feature type="compositionally biased region" description="Low complexity" evidence="1">
    <location>
        <begin position="543"/>
        <end position="584"/>
    </location>
</feature>
<dbReference type="OrthoDB" id="2587563at2759"/>
<feature type="compositionally biased region" description="Polar residues" evidence="1">
    <location>
        <begin position="394"/>
        <end position="411"/>
    </location>
</feature>
<feature type="compositionally biased region" description="Basic and acidic residues" evidence="1">
    <location>
        <begin position="467"/>
        <end position="482"/>
    </location>
</feature>
<dbReference type="Proteomes" id="UP000799776">
    <property type="component" value="Unassembled WGS sequence"/>
</dbReference>